<proteinExistence type="predicted"/>
<keyword evidence="1" id="KW-0812">Transmembrane</keyword>
<organism evidence="2 3">
    <name type="scientific">Plantimonas leprariae</name>
    <dbReference type="NCBI Taxonomy" id="2615207"/>
    <lineage>
        <taxon>Bacteria</taxon>
        <taxon>Pseudomonadati</taxon>
        <taxon>Pseudomonadota</taxon>
        <taxon>Alphaproteobacteria</taxon>
        <taxon>Hyphomicrobiales</taxon>
        <taxon>Aurantimonadaceae</taxon>
        <taxon>Plantimonas</taxon>
    </lineage>
</organism>
<name>A0A7V7TY29_9HYPH</name>
<evidence type="ECO:0000313" key="2">
    <source>
        <dbReference type="EMBL" id="KAB0682532.1"/>
    </source>
</evidence>
<keyword evidence="1" id="KW-0472">Membrane</keyword>
<dbReference type="Pfam" id="PF08570">
    <property type="entry name" value="DUF1761"/>
    <property type="match status" value="1"/>
</dbReference>
<dbReference type="EMBL" id="VZDO01000001">
    <property type="protein sequence ID" value="KAB0682532.1"/>
    <property type="molecule type" value="Genomic_DNA"/>
</dbReference>
<dbReference type="RefSeq" id="WP_150967506.1">
    <property type="nucleotide sequence ID" value="NZ_VZDO01000001.1"/>
</dbReference>
<evidence type="ECO:0000256" key="1">
    <source>
        <dbReference type="SAM" id="Phobius"/>
    </source>
</evidence>
<dbReference type="Proteomes" id="UP000432089">
    <property type="component" value="Unassembled WGS sequence"/>
</dbReference>
<reference evidence="2 3" key="1">
    <citation type="submission" date="2019-09" db="EMBL/GenBank/DDBJ databases">
        <title>YIM 132180 draft genome.</title>
        <authorList>
            <person name="Zhang K."/>
        </authorList>
    </citation>
    <scope>NUCLEOTIDE SEQUENCE [LARGE SCALE GENOMIC DNA]</scope>
    <source>
        <strain evidence="2 3">YIM 132180</strain>
    </source>
</reference>
<evidence type="ECO:0000313" key="3">
    <source>
        <dbReference type="Proteomes" id="UP000432089"/>
    </source>
</evidence>
<accession>A0A7V7TY29</accession>
<feature type="transmembrane region" description="Helical" evidence="1">
    <location>
        <begin position="70"/>
        <end position="95"/>
    </location>
</feature>
<keyword evidence="1" id="KW-1133">Transmembrane helix</keyword>
<dbReference type="InterPro" id="IPR013879">
    <property type="entry name" value="DUF1761"/>
</dbReference>
<dbReference type="AlphaFoldDB" id="A0A7V7TY29"/>
<comment type="caution">
    <text evidence="2">The sequence shown here is derived from an EMBL/GenBank/DDBJ whole genome shotgun (WGS) entry which is preliminary data.</text>
</comment>
<feature type="transmembrane region" description="Helical" evidence="1">
    <location>
        <begin position="6"/>
        <end position="26"/>
    </location>
</feature>
<protein>
    <submittedName>
        <fullName evidence="2">DUF1761 domain-containing protein</fullName>
    </submittedName>
</protein>
<sequence length="135" mass="14234">MIYIILNVVPIGLATLAGLLVGFLWVKSLGGMPERRITPALAVVALVAEFWLASILAGALILAPRQAGEWTMAVGSAVVIWIGFVLPALAVTLLYRRLSARPILGDCAHWLVVMVLQAVVLKSYGLVPPPGTPGA</sequence>
<gene>
    <name evidence="2" type="ORF">F6X38_00100</name>
</gene>
<keyword evidence="3" id="KW-1185">Reference proteome</keyword>
<feature type="transmembrane region" description="Helical" evidence="1">
    <location>
        <begin position="38"/>
        <end position="64"/>
    </location>
</feature>